<feature type="repeat" description="ANK" evidence="3">
    <location>
        <begin position="37"/>
        <end position="69"/>
    </location>
</feature>
<dbReference type="Gene3D" id="3.30.460.90">
    <property type="match status" value="1"/>
</dbReference>
<dbReference type="PROSITE" id="PS50297">
    <property type="entry name" value="ANK_REP_REGION"/>
    <property type="match status" value="1"/>
</dbReference>
<evidence type="ECO:0000313" key="5">
    <source>
        <dbReference type="EnsemblMetazoa" id="CapteP189317"/>
    </source>
</evidence>
<proteinExistence type="predicted"/>
<accession>R7UKR3</accession>
<keyword evidence="6" id="KW-1185">Reference proteome</keyword>
<dbReference type="EMBL" id="AMQN01001219">
    <property type="status" value="NOT_ANNOTATED_CDS"/>
    <property type="molecule type" value="Genomic_DNA"/>
</dbReference>
<evidence type="ECO:0000313" key="4">
    <source>
        <dbReference type="EMBL" id="ELU06683.1"/>
    </source>
</evidence>
<dbReference type="EnsemblMetazoa" id="CapteT189317">
    <property type="protein sequence ID" value="CapteP189317"/>
    <property type="gene ID" value="CapteG189317"/>
</dbReference>
<keyword evidence="1" id="KW-0677">Repeat</keyword>
<name>R7UKR3_CAPTE</name>
<reference evidence="5" key="3">
    <citation type="submission" date="2015-06" db="UniProtKB">
        <authorList>
            <consortium name="EnsemblMetazoa"/>
        </authorList>
    </citation>
    <scope>IDENTIFICATION</scope>
</reference>
<dbReference type="PANTHER" id="PTHR24201">
    <property type="entry name" value="ANK_REP_REGION DOMAIN-CONTAINING PROTEIN"/>
    <property type="match status" value="1"/>
</dbReference>
<dbReference type="InterPro" id="IPR036770">
    <property type="entry name" value="Ankyrin_rpt-contain_sf"/>
</dbReference>
<sequence length="481" mass="54611">MNDQDLQALKAGTRSVELLKLLLKRCGDASVNEEDNFGSTSLHYAAFSNKTETTQLLLEMGCEKDKKDHKGRTAADLAQMLGYGDIVQLLGGAEDTLKSEIFKLKYISDTKSPSTSINYDEFTELMKQETNESDIDTIYTSLLKSPVLGSMNYQEKCFQEEAKLVRDEVFHLINCFSERFGHRYPLYAFIPKLRGSMAEGTKSGPPDEFDFMLQMNALSVHCGVTAIAECKAHMTIERSADIHPLMPLFLAYLQYPGRVIHSIDLHPEQMNGSIYFLLKEYFLKLSKLEDSHLSFLRCEIMKVGVCLELIYNGPLYKQLHISVDLIPCIPLNIPAPITKHIDWPVPLDFSECQLYGLIRHGSSGFDISCTDYEEVLFHSLPSKTATEAYVLGKAIGSNHFRWCARPFGGVFRPSYVMKKALLIAFQQHKDTREVSRDEWIKRIISVRSKLEDIVKNNDGHRCILHVDKWAPGEALRLNLSF</sequence>
<gene>
    <name evidence="4" type="ORF">CAPTEDRAFT_189317</name>
</gene>
<dbReference type="PANTHER" id="PTHR24201:SF15">
    <property type="entry name" value="ANKYRIN REPEAT DOMAIN-CONTAINING PROTEIN 66"/>
    <property type="match status" value="1"/>
</dbReference>
<dbReference type="Proteomes" id="UP000014760">
    <property type="component" value="Unassembled WGS sequence"/>
</dbReference>
<organism evidence="4">
    <name type="scientific">Capitella teleta</name>
    <name type="common">Polychaete worm</name>
    <dbReference type="NCBI Taxonomy" id="283909"/>
    <lineage>
        <taxon>Eukaryota</taxon>
        <taxon>Metazoa</taxon>
        <taxon>Spiralia</taxon>
        <taxon>Lophotrochozoa</taxon>
        <taxon>Annelida</taxon>
        <taxon>Polychaeta</taxon>
        <taxon>Sedentaria</taxon>
        <taxon>Scolecida</taxon>
        <taxon>Capitellidae</taxon>
        <taxon>Capitella</taxon>
    </lineage>
</organism>
<dbReference type="EMBL" id="KB300511">
    <property type="protein sequence ID" value="ELU06683.1"/>
    <property type="molecule type" value="Genomic_DNA"/>
</dbReference>
<dbReference type="Pfam" id="PF12796">
    <property type="entry name" value="Ank_2"/>
    <property type="match status" value="1"/>
</dbReference>
<dbReference type="EMBL" id="AMQN01001220">
    <property type="status" value="NOT_ANNOTATED_CDS"/>
    <property type="molecule type" value="Genomic_DNA"/>
</dbReference>
<dbReference type="SUPFAM" id="SSF48403">
    <property type="entry name" value="Ankyrin repeat"/>
    <property type="match status" value="1"/>
</dbReference>
<reference evidence="4 6" key="2">
    <citation type="journal article" date="2013" name="Nature">
        <title>Insights into bilaterian evolution from three spiralian genomes.</title>
        <authorList>
            <person name="Simakov O."/>
            <person name="Marletaz F."/>
            <person name="Cho S.J."/>
            <person name="Edsinger-Gonzales E."/>
            <person name="Havlak P."/>
            <person name="Hellsten U."/>
            <person name="Kuo D.H."/>
            <person name="Larsson T."/>
            <person name="Lv J."/>
            <person name="Arendt D."/>
            <person name="Savage R."/>
            <person name="Osoegawa K."/>
            <person name="de Jong P."/>
            <person name="Grimwood J."/>
            <person name="Chapman J.A."/>
            <person name="Shapiro H."/>
            <person name="Aerts A."/>
            <person name="Otillar R.P."/>
            <person name="Terry A.Y."/>
            <person name="Boore J.L."/>
            <person name="Grigoriev I.V."/>
            <person name="Lindberg D.R."/>
            <person name="Seaver E.C."/>
            <person name="Weisblat D.A."/>
            <person name="Putnam N.H."/>
            <person name="Rokhsar D.S."/>
        </authorList>
    </citation>
    <scope>NUCLEOTIDE SEQUENCE</scope>
    <source>
        <strain evidence="4 6">I ESC-2004</strain>
    </source>
</reference>
<dbReference type="InterPro" id="IPR002110">
    <property type="entry name" value="Ankyrin_rpt"/>
</dbReference>
<evidence type="ECO:0000313" key="6">
    <source>
        <dbReference type="Proteomes" id="UP000014760"/>
    </source>
</evidence>
<protein>
    <submittedName>
        <fullName evidence="4 5">Uncharacterized protein</fullName>
    </submittedName>
</protein>
<dbReference type="InterPro" id="IPR050776">
    <property type="entry name" value="Ank_Repeat/CDKN_Inhibitor"/>
</dbReference>
<keyword evidence="2 3" id="KW-0040">ANK repeat</keyword>
<dbReference type="PROSITE" id="PS50088">
    <property type="entry name" value="ANK_REPEAT"/>
    <property type="match status" value="1"/>
</dbReference>
<evidence type="ECO:0000256" key="1">
    <source>
        <dbReference type="ARBA" id="ARBA00022737"/>
    </source>
</evidence>
<dbReference type="STRING" id="283909.R7UKR3"/>
<evidence type="ECO:0000256" key="3">
    <source>
        <dbReference type="PROSITE-ProRule" id="PRU00023"/>
    </source>
</evidence>
<dbReference type="Gene3D" id="1.25.40.20">
    <property type="entry name" value="Ankyrin repeat-containing domain"/>
    <property type="match status" value="1"/>
</dbReference>
<reference evidence="6" key="1">
    <citation type="submission" date="2012-12" db="EMBL/GenBank/DDBJ databases">
        <authorList>
            <person name="Hellsten U."/>
            <person name="Grimwood J."/>
            <person name="Chapman J.A."/>
            <person name="Shapiro H."/>
            <person name="Aerts A."/>
            <person name="Otillar R.P."/>
            <person name="Terry A.Y."/>
            <person name="Boore J.L."/>
            <person name="Simakov O."/>
            <person name="Marletaz F."/>
            <person name="Cho S.-J."/>
            <person name="Edsinger-Gonzales E."/>
            <person name="Havlak P."/>
            <person name="Kuo D.-H."/>
            <person name="Larsson T."/>
            <person name="Lv J."/>
            <person name="Arendt D."/>
            <person name="Savage R."/>
            <person name="Osoegawa K."/>
            <person name="de Jong P."/>
            <person name="Lindberg D.R."/>
            <person name="Seaver E.C."/>
            <person name="Weisblat D.A."/>
            <person name="Putnam N.H."/>
            <person name="Grigoriev I.V."/>
            <person name="Rokhsar D.S."/>
        </authorList>
    </citation>
    <scope>NUCLEOTIDE SEQUENCE</scope>
    <source>
        <strain evidence="6">I ESC-2004</strain>
    </source>
</reference>
<evidence type="ECO:0000256" key="2">
    <source>
        <dbReference type="ARBA" id="ARBA00023043"/>
    </source>
</evidence>
<dbReference type="AlphaFoldDB" id="R7UKR3"/>
<dbReference type="OrthoDB" id="6022754at2759"/>
<dbReference type="HOGENOM" id="CLU_035360_0_0_1"/>